<dbReference type="InterPro" id="IPR004360">
    <property type="entry name" value="Glyas_Fos-R_dOase_dom"/>
</dbReference>
<reference evidence="6" key="2">
    <citation type="journal article" date="2021" name="PeerJ">
        <title>Extensive microbial diversity within the chicken gut microbiome revealed by metagenomics and culture.</title>
        <authorList>
            <person name="Gilroy R."/>
            <person name="Ravi A."/>
            <person name="Getino M."/>
            <person name="Pursley I."/>
            <person name="Horton D.L."/>
            <person name="Alikhan N.F."/>
            <person name="Baker D."/>
            <person name="Gharbi K."/>
            <person name="Hall N."/>
            <person name="Watson M."/>
            <person name="Adriaenssens E.M."/>
            <person name="Foster-Nyarko E."/>
            <person name="Jarju S."/>
            <person name="Secka A."/>
            <person name="Antonio M."/>
            <person name="Oren A."/>
            <person name="Chaudhuri R.R."/>
            <person name="La Ragione R."/>
            <person name="Hildebrand F."/>
            <person name="Pallen M.J."/>
        </authorList>
    </citation>
    <scope>NUCLEOTIDE SEQUENCE</scope>
    <source>
        <strain evidence="6">ChiBcec16-1751</strain>
    </source>
</reference>
<dbReference type="Proteomes" id="UP000886741">
    <property type="component" value="Unassembled WGS sequence"/>
</dbReference>
<gene>
    <name evidence="6" type="ORF">IAA83_08015</name>
</gene>
<dbReference type="EMBL" id="DVJJ01000118">
    <property type="protein sequence ID" value="HIS65298.1"/>
    <property type="molecule type" value="Genomic_DNA"/>
</dbReference>
<dbReference type="GO" id="GO:0019243">
    <property type="term" value="P:methylglyoxal catabolic process to D-lactate via S-lactoyl-glutathione"/>
    <property type="evidence" value="ECO:0007669"/>
    <property type="project" value="TreeGrafter"/>
</dbReference>
<evidence type="ECO:0000256" key="2">
    <source>
        <dbReference type="ARBA" id="ARBA00030892"/>
    </source>
</evidence>
<dbReference type="InterPro" id="IPR029068">
    <property type="entry name" value="Glyas_Bleomycin-R_OHBP_Dase"/>
</dbReference>
<evidence type="ECO:0000256" key="1">
    <source>
        <dbReference type="ARBA" id="ARBA00030291"/>
    </source>
</evidence>
<evidence type="ECO:0000259" key="5">
    <source>
        <dbReference type="PROSITE" id="PS51819"/>
    </source>
</evidence>
<protein>
    <recommendedName>
        <fullName evidence="2">Aldoketomutase</fullName>
    </recommendedName>
    <alternativeName>
        <fullName evidence="1">Ketone-aldehyde mutase</fullName>
    </alternativeName>
    <alternativeName>
        <fullName evidence="3">Methylglyoxalase</fullName>
    </alternativeName>
    <alternativeName>
        <fullName evidence="4">S-D-lactoylglutathione methylglyoxal lyase</fullName>
    </alternativeName>
</protein>
<dbReference type="PROSITE" id="PS51819">
    <property type="entry name" value="VOC"/>
    <property type="match status" value="1"/>
</dbReference>
<evidence type="ECO:0000256" key="4">
    <source>
        <dbReference type="ARBA" id="ARBA00033298"/>
    </source>
</evidence>
<evidence type="ECO:0000313" key="6">
    <source>
        <dbReference type="EMBL" id="HIS65298.1"/>
    </source>
</evidence>
<sequence length="122" mass="14400">MAMRFDHFNFNVLDLERSLRFYADAFDFHPVREKNANDGSFKLVYLGDGETGFQLELTWLRERTEPYNLGELEYHLALRVDDYDAVHARHEKMGIICYENPAMGIYFVQDPDGYWIEIVPAK</sequence>
<evidence type="ECO:0000313" key="7">
    <source>
        <dbReference type="Proteomes" id="UP000886741"/>
    </source>
</evidence>
<accession>A0A9D1FAF6</accession>
<organism evidence="6 7">
    <name type="scientific">Candidatus Avoscillospira avistercoris</name>
    <dbReference type="NCBI Taxonomy" id="2840707"/>
    <lineage>
        <taxon>Bacteria</taxon>
        <taxon>Bacillati</taxon>
        <taxon>Bacillota</taxon>
        <taxon>Clostridia</taxon>
        <taxon>Eubacteriales</taxon>
        <taxon>Oscillospiraceae</taxon>
        <taxon>Oscillospiraceae incertae sedis</taxon>
        <taxon>Candidatus Avoscillospira</taxon>
    </lineage>
</organism>
<evidence type="ECO:0000256" key="3">
    <source>
        <dbReference type="ARBA" id="ARBA00032460"/>
    </source>
</evidence>
<dbReference type="Gene3D" id="3.10.180.10">
    <property type="entry name" value="2,3-Dihydroxybiphenyl 1,2-Dioxygenase, domain 1"/>
    <property type="match status" value="1"/>
</dbReference>
<dbReference type="InterPro" id="IPR037523">
    <property type="entry name" value="VOC_core"/>
</dbReference>
<proteinExistence type="predicted"/>
<dbReference type="GO" id="GO:0005737">
    <property type="term" value="C:cytoplasm"/>
    <property type="evidence" value="ECO:0007669"/>
    <property type="project" value="TreeGrafter"/>
</dbReference>
<dbReference type="AlphaFoldDB" id="A0A9D1FAF6"/>
<dbReference type="PANTHER" id="PTHR46036:SF5">
    <property type="entry name" value="LACTOYLGLUTATHIONE LYASE"/>
    <property type="match status" value="1"/>
</dbReference>
<feature type="domain" description="VOC" evidence="5">
    <location>
        <begin position="4"/>
        <end position="121"/>
    </location>
</feature>
<dbReference type="SUPFAM" id="SSF54593">
    <property type="entry name" value="Glyoxalase/Bleomycin resistance protein/Dihydroxybiphenyl dioxygenase"/>
    <property type="match status" value="1"/>
</dbReference>
<name>A0A9D1FAF6_9FIRM</name>
<reference evidence="6" key="1">
    <citation type="submission" date="2020-10" db="EMBL/GenBank/DDBJ databases">
        <authorList>
            <person name="Gilroy R."/>
        </authorList>
    </citation>
    <scope>NUCLEOTIDE SEQUENCE</scope>
    <source>
        <strain evidence="6">ChiBcec16-1751</strain>
    </source>
</reference>
<comment type="caution">
    <text evidence="6">The sequence shown here is derived from an EMBL/GenBank/DDBJ whole genome shotgun (WGS) entry which is preliminary data.</text>
</comment>
<dbReference type="PANTHER" id="PTHR46036">
    <property type="entry name" value="LACTOYLGLUTATHIONE LYASE"/>
    <property type="match status" value="1"/>
</dbReference>
<dbReference type="GO" id="GO:0004462">
    <property type="term" value="F:lactoylglutathione lyase activity"/>
    <property type="evidence" value="ECO:0007669"/>
    <property type="project" value="TreeGrafter"/>
</dbReference>
<dbReference type="Pfam" id="PF00903">
    <property type="entry name" value="Glyoxalase"/>
    <property type="match status" value="1"/>
</dbReference>